<evidence type="ECO:0000259" key="4">
    <source>
        <dbReference type="Pfam" id="PF12928"/>
    </source>
</evidence>
<dbReference type="PANTHER" id="PTHR21027:SF1">
    <property type="entry name" value="TRNA-SPLICING ENDONUCLEASE SUBUNIT SEN54"/>
    <property type="match status" value="1"/>
</dbReference>
<accession>A0A8S0ZBH4</accession>
<dbReference type="GO" id="GO:0000214">
    <property type="term" value="C:tRNA-intron endonuclease complex"/>
    <property type="evidence" value="ECO:0007669"/>
    <property type="project" value="TreeGrafter"/>
</dbReference>
<keyword evidence="6" id="KW-1185">Reference proteome</keyword>
<feature type="region of interest" description="Disordered" evidence="3">
    <location>
        <begin position="595"/>
        <end position="620"/>
    </location>
</feature>
<gene>
    <name evidence="5" type="ORF">APLA_LOCUS3955</name>
</gene>
<organism evidence="5 6">
    <name type="scientific">Arctia plantaginis</name>
    <name type="common">Wood tiger moth</name>
    <name type="synonym">Phalaena plantaginis</name>
    <dbReference type="NCBI Taxonomy" id="874455"/>
    <lineage>
        <taxon>Eukaryota</taxon>
        <taxon>Metazoa</taxon>
        <taxon>Ecdysozoa</taxon>
        <taxon>Arthropoda</taxon>
        <taxon>Hexapoda</taxon>
        <taxon>Insecta</taxon>
        <taxon>Pterygota</taxon>
        <taxon>Neoptera</taxon>
        <taxon>Endopterygota</taxon>
        <taxon>Lepidoptera</taxon>
        <taxon>Glossata</taxon>
        <taxon>Ditrysia</taxon>
        <taxon>Noctuoidea</taxon>
        <taxon>Erebidae</taxon>
        <taxon>Arctiinae</taxon>
        <taxon>Arctia</taxon>
    </lineage>
</organism>
<dbReference type="InterPro" id="IPR024337">
    <property type="entry name" value="tRNA_splic_suSen54"/>
</dbReference>
<evidence type="ECO:0000256" key="2">
    <source>
        <dbReference type="ARBA" id="ARBA00022694"/>
    </source>
</evidence>
<evidence type="ECO:0000256" key="1">
    <source>
        <dbReference type="ARBA" id="ARBA00005736"/>
    </source>
</evidence>
<dbReference type="Proteomes" id="UP000494106">
    <property type="component" value="Unassembled WGS sequence"/>
</dbReference>
<keyword evidence="2" id="KW-0819">tRNA processing</keyword>
<protein>
    <recommendedName>
        <fullName evidence="4">tRNA-splicing endonuclease subunit Sen54 N-terminal domain-containing protein</fullName>
    </recommendedName>
</protein>
<dbReference type="EMBL" id="CADEBC010000426">
    <property type="protein sequence ID" value="CAB3229812.1"/>
    <property type="molecule type" value="Genomic_DNA"/>
</dbReference>
<name>A0A8S0ZBH4_ARCPL</name>
<feature type="compositionally biased region" description="Low complexity" evidence="3">
    <location>
        <begin position="499"/>
        <end position="512"/>
    </location>
</feature>
<dbReference type="GO" id="GO:0000379">
    <property type="term" value="P:tRNA-type intron splice site recognition and cleavage"/>
    <property type="evidence" value="ECO:0007669"/>
    <property type="project" value="TreeGrafter"/>
</dbReference>
<feature type="domain" description="tRNA-splicing endonuclease subunit Sen54 N-terminal" evidence="4">
    <location>
        <begin position="54"/>
        <end position="117"/>
    </location>
</feature>
<proteinExistence type="inferred from homology"/>
<reference evidence="5 6" key="1">
    <citation type="submission" date="2020-04" db="EMBL/GenBank/DDBJ databases">
        <authorList>
            <person name="Wallbank WR R."/>
            <person name="Pardo Diaz C."/>
            <person name="Kozak K."/>
            <person name="Martin S."/>
            <person name="Jiggins C."/>
            <person name="Moest M."/>
            <person name="Warren A I."/>
            <person name="Byers J.R.P. K."/>
            <person name="Montejo-Kovacevich G."/>
            <person name="Yen C E."/>
        </authorList>
    </citation>
    <scope>NUCLEOTIDE SEQUENCE [LARGE SCALE GENOMIC DNA]</scope>
</reference>
<evidence type="ECO:0000313" key="5">
    <source>
        <dbReference type="EMBL" id="CAB3229812.1"/>
    </source>
</evidence>
<comment type="caution">
    <text evidence="5">The sequence shown here is derived from an EMBL/GenBank/DDBJ whole genome shotgun (WGS) entry which is preliminary data.</text>
</comment>
<evidence type="ECO:0000313" key="6">
    <source>
        <dbReference type="Proteomes" id="UP000494106"/>
    </source>
</evidence>
<feature type="compositionally biased region" description="Polar residues" evidence="3">
    <location>
        <begin position="210"/>
        <end position="222"/>
    </location>
</feature>
<evidence type="ECO:0000256" key="3">
    <source>
        <dbReference type="SAM" id="MobiDB-lite"/>
    </source>
</evidence>
<dbReference type="InterPro" id="IPR024336">
    <property type="entry name" value="tRNA_splic_suSen54_N"/>
</dbReference>
<dbReference type="PANTHER" id="PTHR21027">
    <property type="entry name" value="TRNA-SPLICING ENDONUCLEASE SUBUNIT SEN54"/>
    <property type="match status" value="1"/>
</dbReference>
<feature type="compositionally biased region" description="Low complexity" evidence="3">
    <location>
        <begin position="595"/>
        <end position="604"/>
    </location>
</feature>
<feature type="region of interest" description="Disordered" evidence="3">
    <location>
        <begin position="798"/>
        <end position="819"/>
    </location>
</feature>
<dbReference type="Pfam" id="PF12928">
    <property type="entry name" value="tRNA_int_end_N2"/>
    <property type="match status" value="1"/>
</dbReference>
<feature type="compositionally biased region" description="Polar residues" evidence="3">
    <location>
        <begin position="524"/>
        <end position="537"/>
    </location>
</feature>
<dbReference type="AlphaFoldDB" id="A0A8S0ZBH4"/>
<feature type="region of interest" description="Disordered" evidence="3">
    <location>
        <begin position="367"/>
        <end position="406"/>
    </location>
</feature>
<feature type="region of interest" description="Disordered" evidence="3">
    <location>
        <begin position="498"/>
        <end position="537"/>
    </location>
</feature>
<dbReference type="OrthoDB" id="408683at2759"/>
<feature type="compositionally biased region" description="Basic and acidic residues" evidence="3">
    <location>
        <begin position="223"/>
        <end position="238"/>
    </location>
</feature>
<feature type="region of interest" description="Disordered" evidence="3">
    <location>
        <begin position="254"/>
        <end position="308"/>
    </location>
</feature>
<comment type="similarity">
    <text evidence="1">Belongs to the SEN54 family.</text>
</comment>
<sequence length="1048" mass="120347">MDKPKILSGDVLVAKGVTKQSITLPEVGSKDVVPDGSWLEQKQIQTALDSQKHILEVERIEKIGNISHAQWRDDLQLAEVTQKTSGCWQYFGHNVGKTLYLRPEEVLFLMEVNSLLLKHNDVTVSLQKAFSLVLNSNLTYNQYRVYASLSRLGYKVYRHNKSLNGRKINPMTAPNEMVVENILKQKLSDSSMEVCGNKTSDLQLNICEQLPNTKPNNSTDIQKNQENKTIEEGDSENNKTVEIKESPCVMEVEETESNETNISENDHTNAQSMNERLESENTETNNGECDKVMVPDDIPMPSNRESQEELIRKHANEIIENTATSDVKACEEKSNVNSTEDDKNKNVVTAMDVNNECCCQAAADSTVETESNNNESTHTPESGKALELGPPKSLEPNNDSKKTEIGDSNRSICFSDALISNRNQMFHNYVTKLKRLTGRQYKPSDFRSLDKHFGSFPDFFRRELVLIDAPKQEYVPKNVFVNKSSYVLNLKHIRRKCTRTNSSDRSSYNSSDEANDNHVRRLRSISTTNTPENLSRPNQYQFYRPNHFWRPQNHLNYVQFNMVFQRPPFSNVYFHSRLQYQPRPNPSQRHYLYNNPNNILLPPNHRNENNNPRKRMRNDRATRLQSIKSLSMRLKQLIMNGNYHSQNIESLHRLLYAYNTRYKTNLRLTKEFDVINDDDDDIVETIDLGDDGDTRNKIPRLTQDSDKFDENLNLLRKLAKKLKDLDAEKKATSTHKRALSKAIKTFNKSYDADIHMDVNFEVIDRRFINIESDSESDCVLTETQVAYKGKKLRNPFNILKRRSEQQGEPKASTSKESTNTENYINDFTTMEATSQHQNLSRIFNGNWLPSENDFGRPEVVKKNVMNSLFLDVFKEQFLLNYVKSNVGEFDNWLEGKIAFLQHMEETDIAYQNEHKQQMSAIKESVNQSGLKPLLDPEDCSNTASVLEKLRIIKNNKELKTDTTLTIDFDAYRKEITNFKKTNPPKPHFRIIVLDESSMFPSGADVVSILSTCGDSVALVFAIVGISSVSYVQFRPIDMPVYIASNDLD</sequence>
<feature type="compositionally biased region" description="Polar residues" evidence="3">
    <location>
        <begin position="367"/>
        <end position="380"/>
    </location>
</feature>
<feature type="region of interest" description="Disordered" evidence="3">
    <location>
        <begin position="209"/>
        <end position="238"/>
    </location>
</feature>